<evidence type="ECO:0000259" key="7">
    <source>
        <dbReference type="PROSITE" id="PS50850"/>
    </source>
</evidence>
<comment type="caution">
    <text evidence="8">The sequence shown here is derived from an EMBL/GenBank/DDBJ whole genome shotgun (WGS) entry which is preliminary data.</text>
</comment>
<feature type="transmembrane region" description="Helical" evidence="6">
    <location>
        <begin position="316"/>
        <end position="340"/>
    </location>
</feature>
<evidence type="ECO:0000256" key="1">
    <source>
        <dbReference type="ARBA" id="ARBA00004651"/>
    </source>
</evidence>
<feature type="transmembrane region" description="Helical" evidence="6">
    <location>
        <begin position="132"/>
        <end position="156"/>
    </location>
</feature>
<dbReference type="SUPFAM" id="SSF103473">
    <property type="entry name" value="MFS general substrate transporter"/>
    <property type="match status" value="1"/>
</dbReference>
<dbReference type="InterPro" id="IPR050327">
    <property type="entry name" value="Proton-linked_MCT"/>
</dbReference>
<proteinExistence type="predicted"/>
<feature type="transmembrane region" description="Helical" evidence="6">
    <location>
        <begin position="229"/>
        <end position="250"/>
    </location>
</feature>
<feature type="domain" description="Major facilitator superfamily (MFS) profile" evidence="7">
    <location>
        <begin position="1"/>
        <end position="407"/>
    </location>
</feature>
<feature type="transmembrane region" description="Helical" evidence="6">
    <location>
        <begin position="74"/>
        <end position="93"/>
    </location>
</feature>
<feature type="transmembrane region" description="Helical" evidence="6">
    <location>
        <begin position="262"/>
        <end position="281"/>
    </location>
</feature>
<keyword evidence="5 6" id="KW-0472">Membrane</keyword>
<evidence type="ECO:0000313" key="9">
    <source>
        <dbReference type="Proteomes" id="UP000606870"/>
    </source>
</evidence>
<dbReference type="InterPro" id="IPR020846">
    <property type="entry name" value="MFS_dom"/>
</dbReference>
<evidence type="ECO:0000256" key="5">
    <source>
        <dbReference type="ARBA" id="ARBA00023136"/>
    </source>
</evidence>
<reference evidence="8 9" key="1">
    <citation type="submission" date="2020-08" db="EMBL/GenBank/DDBJ databases">
        <authorList>
            <person name="Liu C."/>
            <person name="Sun Q."/>
        </authorList>
    </citation>
    <scope>NUCLEOTIDE SEQUENCE [LARGE SCALE GENOMIC DNA]</scope>
    <source>
        <strain evidence="8 9">NSJ-59</strain>
    </source>
</reference>
<feature type="transmembrane region" description="Helical" evidence="6">
    <location>
        <begin position="293"/>
        <end position="310"/>
    </location>
</feature>
<accession>A0ABR6VGH7</accession>
<feature type="transmembrane region" description="Helical" evidence="6">
    <location>
        <begin position="162"/>
        <end position="185"/>
    </location>
</feature>
<dbReference type="InterPro" id="IPR036259">
    <property type="entry name" value="MFS_trans_sf"/>
</dbReference>
<keyword evidence="3 6" id="KW-0812">Transmembrane</keyword>
<dbReference type="PROSITE" id="PS50850">
    <property type="entry name" value="MFS"/>
    <property type="match status" value="1"/>
</dbReference>
<keyword evidence="4 6" id="KW-1133">Transmembrane helix</keyword>
<feature type="transmembrane region" description="Helical" evidence="6">
    <location>
        <begin position="380"/>
        <end position="402"/>
    </location>
</feature>
<dbReference type="InterPro" id="IPR011701">
    <property type="entry name" value="MFS"/>
</dbReference>
<dbReference type="EMBL" id="JACOGK010000007">
    <property type="protein sequence ID" value="MBC3536326.1"/>
    <property type="molecule type" value="Genomic_DNA"/>
</dbReference>
<evidence type="ECO:0000256" key="4">
    <source>
        <dbReference type="ARBA" id="ARBA00022989"/>
    </source>
</evidence>
<dbReference type="PANTHER" id="PTHR11360">
    <property type="entry name" value="MONOCARBOXYLATE TRANSPORTER"/>
    <property type="match status" value="1"/>
</dbReference>
<dbReference type="Proteomes" id="UP000606870">
    <property type="component" value="Unassembled WGS sequence"/>
</dbReference>
<evidence type="ECO:0000256" key="2">
    <source>
        <dbReference type="ARBA" id="ARBA00022448"/>
    </source>
</evidence>
<evidence type="ECO:0000256" key="3">
    <source>
        <dbReference type="ARBA" id="ARBA00022692"/>
    </source>
</evidence>
<sequence length="429" mass="46341">MKKNRWLIALSAMGIHICIGSVYAWSVLTRPIMESMGFSLKETTWTFSLAILFLGLSAGFLGSFVQKIGPRKSGLLSMVFFCSGMFGTAAALYFHSLPLLYICYGVIGGIGLGTGYITPVSTLVKWFPDNRGFATGLAIMGFGFASMIAGPVMQLLVQHVGLIPNFLILGAVYMTIMTASSLYLAPPKAGEVPQADLALRQAGEKKRIVYADSLPQFTVKGAMKTWQLYTIWLLFFTNITCGIALLAVASPMAQEVVGMSPMAAASMVGIIGFMNGAGRIAWATVSDYIGRSATYVLFFAIEIVAFWQLSQVTNSFSFQVLVLLIITCYGGGFSCMPAYLSDLFGTRELSAIHGRILTAWGAAGVAGPLLLALIKETTNSYAVTLQVFSAFFVGALVLMLFLKYQTRHGIVCHDAENLRPVRQKAEVKG</sequence>
<dbReference type="RefSeq" id="WP_186502485.1">
    <property type="nucleotide sequence ID" value="NZ_JACOGK010000007.1"/>
</dbReference>
<keyword evidence="9" id="KW-1185">Reference proteome</keyword>
<dbReference type="Gene3D" id="1.20.1250.20">
    <property type="entry name" value="MFS general substrate transporter like domains"/>
    <property type="match status" value="2"/>
</dbReference>
<evidence type="ECO:0000313" key="8">
    <source>
        <dbReference type="EMBL" id="MBC3536326.1"/>
    </source>
</evidence>
<feature type="transmembrane region" description="Helical" evidence="6">
    <location>
        <begin position="7"/>
        <end position="25"/>
    </location>
</feature>
<gene>
    <name evidence="8" type="ORF">H8J70_03550</name>
</gene>
<evidence type="ECO:0000256" key="6">
    <source>
        <dbReference type="SAM" id="Phobius"/>
    </source>
</evidence>
<dbReference type="PANTHER" id="PTHR11360:SF317">
    <property type="entry name" value="MAJOR FACILITATOR SUPERFAMILY (MFS) PROFILE DOMAIN-CONTAINING PROTEIN-RELATED"/>
    <property type="match status" value="1"/>
</dbReference>
<comment type="subcellular location">
    <subcellularLocation>
        <location evidence="1">Cell membrane</location>
        <topology evidence="1">Multi-pass membrane protein</topology>
    </subcellularLocation>
</comment>
<organism evidence="8 9">
    <name type="scientific">Megasphaera hominis</name>
    <dbReference type="NCBI Taxonomy" id="159836"/>
    <lineage>
        <taxon>Bacteria</taxon>
        <taxon>Bacillati</taxon>
        <taxon>Bacillota</taxon>
        <taxon>Negativicutes</taxon>
        <taxon>Veillonellales</taxon>
        <taxon>Veillonellaceae</taxon>
        <taxon>Megasphaera</taxon>
    </lineage>
</organism>
<keyword evidence="2" id="KW-0813">Transport</keyword>
<dbReference type="CDD" id="cd17353">
    <property type="entry name" value="MFS_OFA_like"/>
    <property type="match status" value="1"/>
</dbReference>
<feature type="transmembrane region" description="Helical" evidence="6">
    <location>
        <begin position="45"/>
        <end position="65"/>
    </location>
</feature>
<feature type="transmembrane region" description="Helical" evidence="6">
    <location>
        <begin position="352"/>
        <end position="374"/>
    </location>
</feature>
<feature type="transmembrane region" description="Helical" evidence="6">
    <location>
        <begin position="99"/>
        <end position="120"/>
    </location>
</feature>
<dbReference type="Pfam" id="PF07690">
    <property type="entry name" value="MFS_1"/>
    <property type="match status" value="1"/>
</dbReference>
<name>A0ABR6VGH7_9FIRM</name>
<protein>
    <submittedName>
        <fullName evidence="8">OFA family MFS transporter</fullName>
    </submittedName>
</protein>